<protein>
    <submittedName>
        <fullName evidence="5">Class I SAM-dependent methyltransferase</fullName>
    </submittedName>
</protein>
<keyword evidence="1 5" id="KW-0489">Methyltransferase</keyword>
<dbReference type="GO" id="GO:0032259">
    <property type="term" value="P:methylation"/>
    <property type="evidence" value="ECO:0007669"/>
    <property type="project" value="UniProtKB-KW"/>
</dbReference>
<keyword evidence="6" id="KW-1185">Reference proteome</keyword>
<dbReference type="Pfam" id="PF13649">
    <property type="entry name" value="Methyltransf_25"/>
    <property type="match status" value="1"/>
</dbReference>
<dbReference type="InterPro" id="IPR029063">
    <property type="entry name" value="SAM-dependent_MTases_sf"/>
</dbReference>
<evidence type="ECO:0000313" key="5">
    <source>
        <dbReference type="EMBL" id="MCT2585852.1"/>
    </source>
</evidence>
<reference evidence="5 6" key="1">
    <citation type="submission" date="2021-02" db="EMBL/GenBank/DDBJ databases">
        <title>Actinophytocola xerophila sp. nov., isolated from soil of cotton cropping field.</title>
        <authorList>
            <person name="Huang R."/>
            <person name="Chen X."/>
            <person name="Ge X."/>
            <person name="Liu W."/>
        </authorList>
    </citation>
    <scope>NUCLEOTIDE SEQUENCE [LARGE SCALE GENOMIC DNA]</scope>
    <source>
        <strain evidence="5 6">S1-96</strain>
    </source>
</reference>
<sequence>MTTDAQVFWDNHYSRRAAAGTPNPVLADLVADLSPGRALELACGNGTDSLWLAERDWTVTAVDVSATAVERVTERAAAAGLPIDAQRHDLAHSFPTGEFDLIAALYLHTPLDFPRSAVFATAAGRLRPGGRLVIVDHGSTRPWGWEPSPDFRYPTPEEVATGIDLPADCHAAVLERRPREATGPDGRRATVIDNVIVITRGAPVRELR</sequence>
<dbReference type="InterPro" id="IPR041698">
    <property type="entry name" value="Methyltransf_25"/>
</dbReference>
<feature type="domain" description="Methyltransferase" evidence="4">
    <location>
        <begin position="39"/>
        <end position="130"/>
    </location>
</feature>
<organism evidence="5 6">
    <name type="scientific">Actinophytocola gossypii</name>
    <dbReference type="NCBI Taxonomy" id="2812003"/>
    <lineage>
        <taxon>Bacteria</taxon>
        <taxon>Bacillati</taxon>
        <taxon>Actinomycetota</taxon>
        <taxon>Actinomycetes</taxon>
        <taxon>Pseudonocardiales</taxon>
        <taxon>Pseudonocardiaceae</taxon>
    </lineage>
</organism>
<evidence type="ECO:0000256" key="3">
    <source>
        <dbReference type="ARBA" id="ARBA00022691"/>
    </source>
</evidence>
<name>A0ABT2JDB5_9PSEU</name>
<evidence type="ECO:0000313" key="6">
    <source>
        <dbReference type="Proteomes" id="UP001156441"/>
    </source>
</evidence>
<dbReference type="Proteomes" id="UP001156441">
    <property type="component" value="Unassembled WGS sequence"/>
</dbReference>
<keyword evidence="3" id="KW-0949">S-adenosyl-L-methionine</keyword>
<comment type="caution">
    <text evidence="5">The sequence shown here is derived from an EMBL/GenBank/DDBJ whole genome shotgun (WGS) entry which is preliminary data.</text>
</comment>
<dbReference type="GO" id="GO:0008168">
    <property type="term" value="F:methyltransferase activity"/>
    <property type="evidence" value="ECO:0007669"/>
    <property type="project" value="UniProtKB-KW"/>
</dbReference>
<accession>A0ABT2JDB5</accession>
<dbReference type="Gene3D" id="3.40.50.150">
    <property type="entry name" value="Vaccinia Virus protein VP39"/>
    <property type="match status" value="1"/>
</dbReference>
<dbReference type="PANTHER" id="PTHR43464">
    <property type="entry name" value="METHYLTRANSFERASE"/>
    <property type="match status" value="1"/>
</dbReference>
<dbReference type="RefSeq" id="WP_260193580.1">
    <property type="nucleotide sequence ID" value="NZ_JAFFZE010000016.1"/>
</dbReference>
<evidence type="ECO:0000256" key="1">
    <source>
        <dbReference type="ARBA" id="ARBA00022603"/>
    </source>
</evidence>
<evidence type="ECO:0000259" key="4">
    <source>
        <dbReference type="Pfam" id="PF13649"/>
    </source>
</evidence>
<dbReference type="CDD" id="cd02440">
    <property type="entry name" value="AdoMet_MTases"/>
    <property type="match status" value="1"/>
</dbReference>
<gene>
    <name evidence="5" type="ORF">JT362_22295</name>
</gene>
<evidence type="ECO:0000256" key="2">
    <source>
        <dbReference type="ARBA" id="ARBA00022679"/>
    </source>
</evidence>
<proteinExistence type="predicted"/>
<keyword evidence="2" id="KW-0808">Transferase</keyword>
<dbReference type="EMBL" id="JAFFZE010000016">
    <property type="protein sequence ID" value="MCT2585852.1"/>
    <property type="molecule type" value="Genomic_DNA"/>
</dbReference>
<dbReference type="PANTHER" id="PTHR43464:SF19">
    <property type="entry name" value="UBIQUINONE BIOSYNTHESIS O-METHYLTRANSFERASE, MITOCHONDRIAL"/>
    <property type="match status" value="1"/>
</dbReference>
<dbReference type="SUPFAM" id="SSF53335">
    <property type="entry name" value="S-adenosyl-L-methionine-dependent methyltransferases"/>
    <property type="match status" value="1"/>
</dbReference>